<keyword evidence="3" id="KW-1185">Reference proteome</keyword>
<evidence type="ECO:0000313" key="3">
    <source>
        <dbReference type="Proteomes" id="UP001523234"/>
    </source>
</evidence>
<comment type="caution">
    <text evidence="2">The sequence shown here is derived from an EMBL/GenBank/DDBJ whole genome shotgun (WGS) entry which is preliminary data.</text>
</comment>
<evidence type="ECO:0000313" key="2">
    <source>
        <dbReference type="EMBL" id="MCO0832089.1"/>
    </source>
</evidence>
<protein>
    <submittedName>
        <fullName evidence="2">Uncharacterized protein</fullName>
    </submittedName>
</protein>
<gene>
    <name evidence="2" type="ORF">NFX39_03160</name>
</gene>
<accession>A0ABT0ZQ23</accession>
<name>A0ABT0ZQ23_9LACO</name>
<keyword evidence="1" id="KW-1133">Transmembrane helix</keyword>
<dbReference type="RefSeq" id="WP_252442905.1">
    <property type="nucleotide sequence ID" value="NZ_JAMWYK010000002.1"/>
</dbReference>
<feature type="transmembrane region" description="Helical" evidence="1">
    <location>
        <begin position="50"/>
        <end position="68"/>
    </location>
</feature>
<feature type="transmembrane region" description="Helical" evidence="1">
    <location>
        <begin position="116"/>
        <end position="139"/>
    </location>
</feature>
<feature type="transmembrane region" description="Helical" evidence="1">
    <location>
        <begin position="20"/>
        <end position="38"/>
    </location>
</feature>
<keyword evidence="1" id="KW-0812">Transmembrane</keyword>
<keyword evidence="1" id="KW-0472">Membrane</keyword>
<proteinExistence type="predicted"/>
<dbReference type="EMBL" id="JAMWYK010000002">
    <property type="protein sequence ID" value="MCO0832089.1"/>
    <property type="molecule type" value="Genomic_DNA"/>
</dbReference>
<organism evidence="2 3">
    <name type="scientific">Fructobacillus apis</name>
    <dbReference type="NCBI Taxonomy" id="2935017"/>
    <lineage>
        <taxon>Bacteria</taxon>
        <taxon>Bacillati</taxon>
        <taxon>Bacillota</taxon>
        <taxon>Bacilli</taxon>
        <taxon>Lactobacillales</taxon>
        <taxon>Lactobacillaceae</taxon>
        <taxon>Fructobacillus</taxon>
    </lineage>
</organism>
<reference evidence="2 3" key="1">
    <citation type="submission" date="2022-06" db="EMBL/GenBank/DDBJ databases">
        <title>Fructobacillus taiwanensis sp. nov., isolated from the honeybee.</title>
        <authorList>
            <person name="Chen Y.-S."/>
            <person name="Wang L.-T."/>
            <person name="Lee Y.-S."/>
            <person name="Chang Y.-C."/>
            <person name="Wu H.-C."/>
            <person name="Liao C.-Y."/>
            <person name="Chen W.-H."/>
            <person name="Deng J.-N."/>
            <person name="Wang Y.-H."/>
        </authorList>
    </citation>
    <scope>NUCLEOTIDE SEQUENCE [LARGE SCALE GENOMIC DNA]</scope>
    <source>
        <strain evidence="2 3">W13</strain>
    </source>
</reference>
<feature type="transmembrane region" description="Helical" evidence="1">
    <location>
        <begin position="89"/>
        <end position="110"/>
    </location>
</feature>
<sequence length="149" mass="17319">MQEVKINWMEWVKKLSKKQLYAIAIVPALIVLGLLIWRVKAGNSQYDANWFIYALAIYYTAAFSPAGEQIQYRLFPQAIPHNDYQVTTWNQWLQALMTSFVLLILSLLVWPPQNQSAIAVHLMATIVLGFVVMWTWRWFQAMKAAKKAK</sequence>
<dbReference type="Proteomes" id="UP001523234">
    <property type="component" value="Unassembled WGS sequence"/>
</dbReference>
<evidence type="ECO:0000256" key="1">
    <source>
        <dbReference type="SAM" id="Phobius"/>
    </source>
</evidence>